<protein>
    <recommendedName>
        <fullName evidence="1">Glutamyl-tRNA(Gln) amidotransferase subunit C</fullName>
    </recommendedName>
</protein>
<sequence>MVACFRTALGSIMFTSKRELNQIAELACIELSHDSITQLTEDVGAIMNFVEQLRKIDTKNYSPMLHPLDLHQPLRNDEVKEENRVVQLENIAPLFNEGLYLVPKVIDIGK</sequence>
<dbReference type="AlphaFoldDB" id="A0A0W0X052"/>
<organism evidence="2 3">
    <name type="scientific">Legionella oakridgensis</name>
    <dbReference type="NCBI Taxonomy" id="29423"/>
    <lineage>
        <taxon>Bacteria</taxon>
        <taxon>Pseudomonadati</taxon>
        <taxon>Pseudomonadota</taxon>
        <taxon>Gammaproteobacteria</taxon>
        <taxon>Legionellales</taxon>
        <taxon>Legionellaceae</taxon>
        <taxon>Legionella</taxon>
    </lineage>
</organism>
<proteinExistence type="predicted"/>
<gene>
    <name evidence="2" type="ORF">Loak_1606</name>
</gene>
<reference evidence="2 3" key="1">
    <citation type="submission" date="2015-11" db="EMBL/GenBank/DDBJ databases">
        <title>Genomic analysis of 38 Legionella species identifies large and diverse effector repertoires.</title>
        <authorList>
            <person name="Burstein D."/>
            <person name="Amaro F."/>
            <person name="Zusman T."/>
            <person name="Lifshitz Z."/>
            <person name="Cohen O."/>
            <person name="Gilbert J.A."/>
            <person name="Pupko T."/>
            <person name="Shuman H.A."/>
            <person name="Segal G."/>
        </authorList>
    </citation>
    <scope>NUCLEOTIDE SEQUENCE [LARGE SCALE GENOMIC DNA]</scope>
    <source>
        <strain evidence="2 3">Oak Ridge-10</strain>
    </source>
</reference>
<evidence type="ECO:0000313" key="2">
    <source>
        <dbReference type="EMBL" id="KTD37930.1"/>
    </source>
</evidence>
<dbReference type="InterPro" id="IPR036113">
    <property type="entry name" value="Asp/Glu-ADT_sf_sub_c"/>
</dbReference>
<name>A0A0W0X052_9GAMM</name>
<evidence type="ECO:0000313" key="3">
    <source>
        <dbReference type="Proteomes" id="UP000054858"/>
    </source>
</evidence>
<dbReference type="NCBIfam" id="TIGR00135">
    <property type="entry name" value="gatC"/>
    <property type="match status" value="1"/>
</dbReference>
<dbReference type="SUPFAM" id="SSF141000">
    <property type="entry name" value="Glu-tRNAGln amidotransferase C subunit"/>
    <property type="match status" value="1"/>
</dbReference>
<dbReference type="Gene3D" id="1.10.20.60">
    <property type="entry name" value="Glu-tRNAGln amidotransferase C subunit, N-terminal domain"/>
    <property type="match status" value="1"/>
</dbReference>
<dbReference type="PANTHER" id="PTHR15004:SF0">
    <property type="entry name" value="GLUTAMYL-TRNA(GLN) AMIDOTRANSFERASE SUBUNIT C, MITOCHONDRIAL"/>
    <property type="match status" value="1"/>
</dbReference>
<evidence type="ECO:0000256" key="1">
    <source>
        <dbReference type="ARBA" id="ARBA00014426"/>
    </source>
</evidence>
<dbReference type="InterPro" id="IPR003837">
    <property type="entry name" value="GatC"/>
</dbReference>
<dbReference type="PATRIC" id="fig|29423.5.peg.1683"/>
<dbReference type="PANTHER" id="PTHR15004">
    <property type="entry name" value="GLUTAMYL-TRNA(GLN) AMIDOTRANSFERASE SUBUNIT C, MITOCHONDRIAL"/>
    <property type="match status" value="1"/>
</dbReference>
<keyword evidence="2" id="KW-0808">Transferase</keyword>
<dbReference type="GO" id="GO:0006450">
    <property type="term" value="P:regulation of translational fidelity"/>
    <property type="evidence" value="ECO:0007669"/>
    <property type="project" value="InterPro"/>
</dbReference>
<dbReference type="GO" id="GO:0016740">
    <property type="term" value="F:transferase activity"/>
    <property type="evidence" value="ECO:0007669"/>
    <property type="project" value="UniProtKB-KW"/>
</dbReference>
<dbReference type="Proteomes" id="UP000054858">
    <property type="component" value="Unassembled WGS sequence"/>
</dbReference>
<dbReference type="GO" id="GO:0070681">
    <property type="term" value="P:glutaminyl-tRNAGln biosynthesis via transamidation"/>
    <property type="evidence" value="ECO:0007669"/>
    <property type="project" value="TreeGrafter"/>
</dbReference>
<comment type="caution">
    <text evidence="2">The sequence shown here is derived from an EMBL/GenBank/DDBJ whole genome shotgun (WGS) entry which is preliminary data.</text>
</comment>
<accession>A0A0W0X052</accession>
<dbReference type="EMBL" id="LNYP01000029">
    <property type="protein sequence ID" value="KTD37930.1"/>
    <property type="molecule type" value="Genomic_DNA"/>
</dbReference>
<dbReference type="Pfam" id="PF02686">
    <property type="entry name" value="GatC"/>
    <property type="match status" value="1"/>
</dbReference>